<evidence type="ECO:0000256" key="1">
    <source>
        <dbReference type="ARBA" id="ARBA00022670"/>
    </source>
</evidence>
<sequence>MCQLCDARISDALARQRTGVARRTFLLATGAGLSGAAVGQVDVGEASRLRTLIPAEELEQAAAQEYQQLLAQARAKGVLAPPGNPSLQRLQNIVSRLIPPAVRWNERARNWRWEVNLINSPQVNAFVMPGGKIAVYTGLLEKLKLTEDEAAMVLAHEMAHALREHARERIAKTQGTGIGLSVLGQILGLGQLGDVAANLGTQLLTLRFSREDEIESDLVGLEIAARAGYDPDAAVSLWQKMNQAGGSSGPAFLSTHPSGPERIRRLRENVPRVRGLYEQARAGRAGQPAATVAPSRSAPASAGIPIIR</sequence>
<dbReference type="AlphaFoldDB" id="A0A4Z0BFH5"/>
<dbReference type="GO" id="GO:0046872">
    <property type="term" value="F:metal ion binding"/>
    <property type="evidence" value="ECO:0007669"/>
    <property type="project" value="UniProtKB-KW"/>
</dbReference>
<dbReference type="GO" id="GO:0016020">
    <property type="term" value="C:membrane"/>
    <property type="evidence" value="ECO:0007669"/>
    <property type="project" value="TreeGrafter"/>
</dbReference>
<dbReference type="Proteomes" id="UP000297564">
    <property type="component" value="Unassembled WGS sequence"/>
</dbReference>
<dbReference type="GO" id="GO:0004222">
    <property type="term" value="F:metalloendopeptidase activity"/>
    <property type="evidence" value="ECO:0007669"/>
    <property type="project" value="InterPro"/>
</dbReference>
<evidence type="ECO:0000313" key="9">
    <source>
        <dbReference type="EMBL" id="TFY98062.1"/>
    </source>
</evidence>
<gene>
    <name evidence="9" type="ORF">EZ242_16575</name>
</gene>
<dbReference type="CDD" id="cd07331">
    <property type="entry name" value="M48C_Oma1_like"/>
    <property type="match status" value="1"/>
</dbReference>
<evidence type="ECO:0000259" key="8">
    <source>
        <dbReference type="Pfam" id="PF01435"/>
    </source>
</evidence>
<dbReference type="Gene3D" id="3.30.2010.10">
    <property type="entry name" value="Metalloproteases ('zincins'), catalytic domain"/>
    <property type="match status" value="1"/>
</dbReference>
<proteinExistence type="inferred from homology"/>
<evidence type="ECO:0000313" key="10">
    <source>
        <dbReference type="Proteomes" id="UP000297564"/>
    </source>
</evidence>
<comment type="cofactor">
    <cofactor evidence="6">
        <name>Zn(2+)</name>
        <dbReference type="ChEBI" id="CHEBI:29105"/>
    </cofactor>
    <text evidence="6">Binds 1 zinc ion per subunit.</text>
</comment>
<feature type="domain" description="Peptidase M48" evidence="8">
    <location>
        <begin position="88"/>
        <end position="268"/>
    </location>
</feature>
<evidence type="ECO:0000256" key="6">
    <source>
        <dbReference type="RuleBase" id="RU003983"/>
    </source>
</evidence>
<dbReference type="Pfam" id="PF01435">
    <property type="entry name" value="Peptidase_M48"/>
    <property type="match status" value="1"/>
</dbReference>
<comment type="similarity">
    <text evidence="6">Belongs to the peptidase M48 family.</text>
</comment>
<reference evidence="9 10" key="1">
    <citation type="submission" date="2019-03" db="EMBL/GenBank/DDBJ databases">
        <title>Ramlibacter rhizophilus CCTCC AB2015357, whole genome shotgun sequence.</title>
        <authorList>
            <person name="Zhang X."/>
            <person name="Feng G."/>
            <person name="Zhu H."/>
        </authorList>
    </citation>
    <scope>NUCLEOTIDE SEQUENCE [LARGE SCALE GENOMIC DNA]</scope>
    <source>
        <strain evidence="9 10">CCTCC AB2015357</strain>
    </source>
</reference>
<dbReference type="PANTHER" id="PTHR22726">
    <property type="entry name" value="METALLOENDOPEPTIDASE OMA1"/>
    <property type="match status" value="1"/>
</dbReference>
<keyword evidence="4 6" id="KW-0862">Zinc</keyword>
<evidence type="ECO:0000256" key="2">
    <source>
        <dbReference type="ARBA" id="ARBA00022723"/>
    </source>
</evidence>
<evidence type="ECO:0000256" key="4">
    <source>
        <dbReference type="ARBA" id="ARBA00022833"/>
    </source>
</evidence>
<dbReference type="EMBL" id="SMLL01000006">
    <property type="protein sequence ID" value="TFY98062.1"/>
    <property type="molecule type" value="Genomic_DNA"/>
</dbReference>
<keyword evidence="5 6" id="KW-0482">Metalloprotease</keyword>
<dbReference type="PANTHER" id="PTHR22726:SF1">
    <property type="entry name" value="METALLOENDOPEPTIDASE OMA1, MITOCHONDRIAL"/>
    <property type="match status" value="1"/>
</dbReference>
<protein>
    <submittedName>
        <fullName evidence="9">M48 family peptidase</fullName>
    </submittedName>
</protein>
<keyword evidence="2" id="KW-0479">Metal-binding</keyword>
<keyword evidence="1 6" id="KW-0645">Protease</keyword>
<dbReference type="RefSeq" id="WP_135286295.1">
    <property type="nucleotide sequence ID" value="NZ_SMLL01000006.1"/>
</dbReference>
<evidence type="ECO:0000256" key="3">
    <source>
        <dbReference type="ARBA" id="ARBA00022801"/>
    </source>
</evidence>
<name>A0A4Z0BFH5_9BURK</name>
<organism evidence="9 10">
    <name type="scientific">Ramlibacter rhizophilus</name>
    <dbReference type="NCBI Taxonomy" id="1781167"/>
    <lineage>
        <taxon>Bacteria</taxon>
        <taxon>Pseudomonadati</taxon>
        <taxon>Pseudomonadota</taxon>
        <taxon>Betaproteobacteria</taxon>
        <taxon>Burkholderiales</taxon>
        <taxon>Comamonadaceae</taxon>
        <taxon>Ramlibacter</taxon>
    </lineage>
</organism>
<feature type="region of interest" description="Disordered" evidence="7">
    <location>
        <begin position="285"/>
        <end position="308"/>
    </location>
</feature>
<comment type="caution">
    <text evidence="9">The sequence shown here is derived from an EMBL/GenBank/DDBJ whole genome shotgun (WGS) entry which is preliminary data.</text>
</comment>
<dbReference type="InterPro" id="IPR051156">
    <property type="entry name" value="Mito/Outer_Membr_Metalloprot"/>
</dbReference>
<dbReference type="OrthoDB" id="9810445at2"/>
<evidence type="ECO:0000256" key="5">
    <source>
        <dbReference type="ARBA" id="ARBA00023049"/>
    </source>
</evidence>
<keyword evidence="3 6" id="KW-0378">Hydrolase</keyword>
<accession>A0A4Z0BFH5</accession>
<evidence type="ECO:0000256" key="7">
    <source>
        <dbReference type="SAM" id="MobiDB-lite"/>
    </source>
</evidence>
<dbReference type="GO" id="GO:0051603">
    <property type="term" value="P:proteolysis involved in protein catabolic process"/>
    <property type="evidence" value="ECO:0007669"/>
    <property type="project" value="TreeGrafter"/>
</dbReference>
<keyword evidence="10" id="KW-1185">Reference proteome</keyword>
<dbReference type="InterPro" id="IPR001915">
    <property type="entry name" value="Peptidase_M48"/>
</dbReference>